<proteinExistence type="predicted"/>
<evidence type="ECO:0000313" key="1">
    <source>
        <dbReference type="EMBL" id="RSH78487.1"/>
    </source>
</evidence>
<reference evidence="1 2" key="1">
    <citation type="submission" date="2018-11" db="EMBL/GenBank/DDBJ databases">
        <title>Genome sequence of Apiotrichum porosum DSM 27194.</title>
        <authorList>
            <person name="Aliyu H."/>
            <person name="Gorte O."/>
            <person name="Ochsenreither K."/>
        </authorList>
    </citation>
    <scope>NUCLEOTIDE SEQUENCE [LARGE SCALE GENOMIC DNA]</scope>
    <source>
        <strain evidence="1 2">DSM 27194</strain>
    </source>
</reference>
<keyword evidence="2" id="KW-1185">Reference proteome</keyword>
<evidence type="ECO:0000313" key="2">
    <source>
        <dbReference type="Proteomes" id="UP000279236"/>
    </source>
</evidence>
<gene>
    <name evidence="1" type="ORF">EHS24_002212</name>
</gene>
<accession>A0A427XIB2</accession>
<organism evidence="1 2">
    <name type="scientific">Apiotrichum porosum</name>
    <dbReference type="NCBI Taxonomy" id="105984"/>
    <lineage>
        <taxon>Eukaryota</taxon>
        <taxon>Fungi</taxon>
        <taxon>Dikarya</taxon>
        <taxon>Basidiomycota</taxon>
        <taxon>Agaricomycotina</taxon>
        <taxon>Tremellomycetes</taxon>
        <taxon>Trichosporonales</taxon>
        <taxon>Trichosporonaceae</taxon>
        <taxon>Apiotrichum</taxon>
    </lineage>
</organism>
<sequence>MIAAVKCAVRFQRSARSMTQMIQHFKNYIPEPYTGSGSYKSAGQAATVTIKLAQMAQKCAALAAHNAAKCIELAMDHDGIMPHGSIRQDARTLRDKATELRDMFREHGAKFSEYCNSLEQQANPAVPAEAQEDGL</sequence>
<protein>
    <submittedName>
        <fullName evidence="1">Uncharacterized protein</fullName>
    </submittedName>
</protein>
<name>A0A427XIB2_9TREE</name>
<dbReference type="GeneID" id="39586755"/>
<dbReference type="RefSeq" id="XP_028473634.1">
    <property type="nucleotide sequence ID" value="XM_028617956.1"/>
</dbReference>
<dbReference type="EMBL" id="RSCE01000012">
    <property type="protein sequence ID" value="RSH78487.1"/>
    <property type="molecule type" value="Genomic_DNA"/>
</dbReference>
<comment type="caution">
    <text evidence="1">The sequence shown here is derived from an EMBL/GenBank/DDBJ whole genome shotgun (WGS) entry which is preliminary data.</text>
</comment>
<dbReference type="Proteomes" id="UP000279236">
    <property type="component" value="Unassembled WGS sequence"/>
</dbReference>
<dbReference type="AlphaFoldDB" id="A0A427XIB2"/>